<name>A0AAD4BVE7_BOLED</name>
<comment type="caution">
    <text evidence="1">The sequence shown here is derived from an EMBL/GenBank/DDBJ whole genome shotgun (WGS) entry which is preliminary data.</text>
</comment>
<proteinExistence type="predicted"/>
<organism evidence="1 2">
    <name type="scientific">Boletus edulis BED1</name>
    <dbReference type="NCBI Taxonomy" id="1328754"/>
    <lineage>
        <taxon>Eukaryota</taxon>
        <taxon>Fungi</taxon>
        <taxon>Dikarya</taxon>
        <taxon>Basidiomycota</taxon>
        <taxon>Agaricomycotina</taxon>
        <taxon>Agaricomycetes</taxon>
        <taxon>Agaricomycetidae</taxon>
        <taxon>Boletales</taxon>
        <taxon>Boletineae</taxon>
        <taxon>Boletaceae</taxon>
        <taxon>Boletoideae</taxon>
        <taxon>Boletus</taxon>
    </lineage>
</organism>
<dbReference type="EMBL" id="WHUW01000011">
    <property type="protein sequence ID" value="KAF8440810.1"/>
    <property type="molecule type" value="Genomic_DNA"/>
</dbReference>
<evidence type="ECO:0000313" key="2">
    <source>
        <dbReference type="Proteomes" id="UP001194468"/>
    </source>
</evidence>
<dbReference type="AlphaFoldDB" id="A0AAD4BVE7"/>
<protein>
    <submittedName>
        <fullName evidence="1">Uncharacterized protein</fullName>
    </submittedName>
</protein>
<accession>A0AAD4BVE7</accession>
<keyword evidence="2" id="KW-1185">Reference proteome</keyword>
<evidence type="ECO:0000313" key="1">
    <source>
        <dbReference type="EMBL" id="KAF8440810.1"/>
    </source>
</evidence>
<dbReference type="Proteomes" id="UP001194468">
    <property type="component" value="Unassembled WGS sequence"/>
</dbReference>
<reference evidence="1" key="1">
    <citation type="submission" date="2019-10" db="EMBL/GenBank/DDBJ databases">
        <authorList>
            <consortium name="DOE Joint Genome Institute"/>
            <person name="Kuo A."/>
            <person name="Miyauchi S."/>
            <person name="Kiss E."/>
            <person name="Drula E."/>
            <person name="Kohler A."/>
            <person name="Sanchez-Garcia M."/>
            <person name="Andreopoulos B."/>
            <person name="Barry K.W."/>
            <person name="Bonito G."/>
            <person name="Buee M."/>
            <person name="Carver A."/>
            <person name="Chen C."/>
            <person name="Cichocki N."/>
            <person name="Clum A."/>
            <person name="Culley D."/>
            <person name="Crous P.W."/>
            <person name="Fauchery L."/>
            <person name="Girlanda M."/>
            <person name="Hayes R."/>
            <person name="Keri Z."/>
            <person name="LaButti K."/>
            <person name="Lipzen A."/>
            <person name="Lombard V."/>
            <person name="Magnuson J."/>
            <person name="Maillard F."/>
            <person name="Morin E."/>
            <person name="Murat C."/>
            <person name="Nolan M."/>
            <person name="Ohm R."/>
            <person name="Pangilinan J."/>
            <person name="Pereira M."/>
            <person name="Perotto S."/>
            <person name="Peter M."/>
            <person name="Riley R."/>
            <person name="Sitrit Y."/>
            <person name="Stielow B."/>
            <person name="Szollosi G."/>
            <person name="Zifcakova L."/>
            <person name="Stursova M."/>
            <person name="Spatafora J.W."/>
            <person name="Tedersoo L."/>
            <person name="Vaario L.-M."/>
            <person name="Yamada A."/>
            <person name="Yan M."/>
            <person name="Wang P."/>
            <person name="Xu J."/>
            <person name="Bruns T."/>
            <person name="Baldrian P."/>
            <person name="Vilgalys R."/>
            <person name="Henrissat B."/>
            <person name="Grigoriev I.V."/>
            <person name="Hibbett D."/>
            <person name="Nagy L.G."/>
            <person name="Martin F.M."/>
        </authorList>
    </citation>
    <scope>NUCLEOTIDE SEQUENCE</scope>
    <source>
        <strain evidence="1">BED1</strain>
    </source>
</reference>
<gene>
    <name evidence="1" type="ORF">L210DRAFT_3400108</name>
</gene>
<reference evidence="1" key="2">
    <citation type="journal article" date="2020" name="Nat. Commun.">
        <title>Large-scale genome sequencing of mycorrhizal fungi provides insights into the early evolution of symbiotic traits.</title>
        <authorList>
            <person name="Miyauchi S."/>
            <person name="Kiss E."/>
            <person name="Kuo A."/>
            <person name="Drula E."/>
            <person name="Kohler A."/>
            <person name="Sanchez-Garcia M."/>
            <person name="Morin E."/>
            <person name="Andreopoulos B."/>
            <person name="Barry K.W."/>
            <person name="Bonito G."/>
            <person name="Buee M."/>
            <person name="Carver A."/>
            <person name="Chen C."/>
            <person name="Cichocki N."/>
            <person name="Clum A."/>
            <person name="Culley D."/>
            <person name="Crous P.W."/>
            <person name="Fauchery L."/>
            <person name="Girlanda M."/>
            <person name="Hayes R.D."/>
            <person name="Keri Z."/>
            <person name="LaButti K."/>
            <person name="Lipzen A."/>
            <person name="Lombard V."/>
            <person name="Magnuson J."/>
            <person name="Maillard F."/>
            <person name="Murat C."/>
            <person name="Nolan M."/>
            <person name="Ohm R.A."/>
            <person name="Pangilinan J."/>
            <person name="Pereira M.F."/>
            <person name="Perotto S."/>
            <person name="Peter M."/>
            <person name="Pfister S."/>
            <person name="Riley R."/>
            <person name="Sitrit Y."/>
            <person name="Stielow J.B."/>
            <person name="Szollosi G."/>
            <person name="Zifcakova L."/>
            <person name="Stursova M."/>
            <person name="Spatafora J.W."/>
            <person name="Tedersoo L."/>
            <person name="Vaario L.M."/>
            <person name="Yamada A."/>
            <person name="Yan M."/>
            <person name="Wang P."/>
            <person name="Xu J."/>
            <person name="Bruns T."/>
            <person name="Baldrian P."/>
            <person name="Vilgalys R."/>
            <person name="Dunand C."/>
            <person name="Henrissat B."/>
            <person name="Grigoriev I.V."/>
            <person name="Hibbett D."/>
            <person name="Nagy L.G."/>
            <person name="Martin F.M."/>
        </authorList>
    </citation>
    <scope>NUCLEOTIDE SEQUENCE</scope>
    <source>
        <strain evidence="1">BED1</strain>
    </source>
</reference>
<sequence length="63" mass="6994">MSNSLITPTEALLEVAKQHPFLAAIKTGGDQWSYAALWARIRQIADKIHDLDDTRNPIGLYTG</sequence>